<dbReference type="GO" id="GO:0016887">
    <property type="term" value="F:ATP hydrolysis activity"/>
    <property type="evidence" value="ECO:0007669"/>
    <property type="project" value="InterPro"/>
</dbReference>
<protein>
    <submittedName>
        <fullName evidence="2">MoxR family ATPase</fullName>
    </submittedName>
</protein>
<dbReference type="EMBL" id="RCOS01000062">
    <property type="protein sequence ID" value="RSN76283.1"/>
    <property type="molecule type" value="Genomic_DNA"/>
</dbReference>
<sequence>MKSLREEVEEIKARYGIVGRDRELAMILSAIRANRHVLLEGPVGVGKTLLARSVSEYMSRDFIRVDGDERLDENKLIGHWDPPSVLKHGYVESAFVEGPLTAAARKGGILFINELNRLPDSAQNALLPAMDEGIIGVPHLGQIRAKDGFLVIATQNPEESIGVTRLSEALKDRFVLVKLDYQSQEEEEEIVRLKSGVKREEIVKIAVSIARETRRDPAIKRGASVRAAIDMAVLAESSEMDWHEIAMMVLPKRIELREDAVGSEEEVIRRIVDRVLSKEEVFQQARGIQAPR</sequence>
<dbReference type="OrthoDB" id="9837at2157"/>
<gene>
    <name evidence="2" type="ORF">D6D85_04860</name>
</gene>
<evidence type="ECO:0000313" key="2">
    <source>
        <dbReference type="EMBL" id="RSN76283.1"/>
    </source>
</evidence>
<dbReference type="PANTHER" id="PTHR42759:SF1">
    <property type="entry name" value="MAGNESIUM-CHELATASE SUBUNIT CHLD"/>
    <property type="match status" value="1"/>
</dbReference>
<dbReference type="GO" id="GO:0005524">
    <property type="term" value="F:ATP binding"/>
    <property type="evidence" value="ECO:0007669"/>
    <property type="project" value="InterPro"/>
</dbReference>
<dbReference type="AlphaFoldDB" id="A0A3R9PK62"/>
<dbReference type="CDD" id="cd00009">
    <property type="entry name" value="AAA"/>
    <property type="match status" value="1"/>
</dbReference>
<dbReference type="InterPro" id="IPR027417">
    <property type="entry name" value="P-loop_NTPase"/>
</dbReference>
<dbReference type="Pfam" id="PF07728">
    <property type="entry name" value="AAA_5"/>
    <property type="match status" value="1"/>
</dbReference>
<comment type="caution">
    <text evidence="2">The sequence shown here is derived from an EMBL/GenBank/DDBJ whole genome shotgun (WGS) entry which is preliminary data.</text>
</comment>
<dbReference type="PANTHER" id="PTHR42759">
    <property type="entry name" value="MOXR FAMILY PROTEIN"/>
    <property type="match status" value="1"/>
</dbReference>
<dbReference type="InterPro" id="IPR003593">
    <property type="entry name" value="AAA+_ATPase"/>
</dbReference>
<dbReference type="RefSeq" id="WP_125670906.1">
    <property type="nucleotide sequence ID" value="NZ_RCOS01000062.1"/>
</dbReference>
<dbReference type="Gene3D" id="3.40.50.300">
    <property type="entry name" value="P-loop containing nucleotide triphosphate hydrolases"/>
    <property type="match status" value="1"/>
</dbReference>
<name>A0A3R9PK62_9CREN</name>
<dbReference type="InterPro" id="IPR011704">
    <property type="entry name" value="ATPase_dyneun-rel_AAA"/>
</dbReference>
<proteinExistence type="predicted"/>
<feature type="domain" description="AAA+ ATPase" evidence="1">
    <location>
        <begin position="33"/>
        <end position="180"/>
    </location>
</feature>
<reference evidence="2 3" key="1">
    <citation type="submission" date="2018-10" db="EMBL/GenBank/DDBJ databases">
        <title>Co-occurring genomic capacity for anaerobic methane metabolism and dissimilatory sulfite reduction discovered in the Korarchaeota.</title>
        <authorList>
            <person name="Mckay L.J."/>
            <person name="Dlakic M."/>
            <person name="Fields M.W."/>
            <person name="Delmont T.O."/>
            <person name="Eren A.M."/>
            <person name="Jay Z.J."/>
            <person name="Klingelsmith K.B."/>
            <person name="Rusch D.B."/>
            <person name="Inskeep W.P."/>
        </authorList>
    </citation>
    <scope>NUCLEOTIDE SEQUENCE [LARGE SCALE GENOMIC DNA]</scope>
    <source>
        <strain evidence="2 3">MDKW</strain>
    </source>
</reference>
<dbReference type="Proteomes" id="UP000277582">
    <property type="component" value="Unassembled WGS sequence"/>
</dbReference>
<accession>A0A3R9PK62</accession>
<dbReference type="SUPFAM" id="SSF52540">
    <property type="entry name" value="P-loop containing nucleoside triphosphate hydrolases"/>
    <property type="match status" value="1"/>
</dbReference>
<keyword evidence="3" id="KW-1185">Reference proteome</keyword>
<dbReference type="InterPro" id="IPR050764">
    <property type="entry name" value="CbbQ/NirQ/NorQ/GpvN"/>
</dbReference>
<dbReference type="PIRSF" id="PIRSF002849">
    <property type="entry name" value="AAA_ATPase_chaperone_MoxR_prd"/>
    <property type="match status" value="1"/>
</dbReference>
<dbReference type="SMART" id="SM00382">
    <property type="entry name" value="AAA"/>
    <property type="match status" value="1"/>
</dbReference>
<evidence type="ECO:0000259" key="1">
    <source>
        <dbReference type="SMART" id="SM00382"/>
    </source>
</evidence>
<organism evidence="2 3">
    <name type="scientific">Candidatus Methanodesulfokora washburnensis</name>
    <dbReference type="NCBI Taxonomy" id="2478471"/>
    <lineage>
        <taxon>Archaea</taxon>
        <taxon>Thermoproteota</taxon>
        <taxon>Candidatus Korarchaeia</taxon>
        <taxon>Candidatus Korarchaeia incertae sedis</taxon>
        <taxon>Candidatus Methanodesulfokora</taxon>
    </lineage>
</organism>
<evidence type="ECO:0000313" key="3">
    <source>
        <dbReference type="Proteomes" id="UP000277582"/>
    </source>
</evidence>